<evidence type="ECO:0000313" key="1">
    <source>
        <dbReference type="EMBL" id="KAJ8686067.1"/>
    </source>
</evidence>
<protein>
    <submittedName>
        <fullName evidence="1">Uncharacterized protein</fullName>
    </submittedName>
</protein>
<dbReference type="Proteomes" id="UP001239111">
    <property type="component" value="Chromosome 1"/>
</dbReference>
<proteinExistence type="predicted"/>
<organism evidence="1 2">
    <name type="scientific">Eretmocerus hayati</name>
    <dbReference type="NCBI Taxonomy" id="131215"/>
    <lineage>
        <taxon>Eukaryota</taxon>
        <taxon>Metazoa</taxon>
        <taxon>Ecdysozoa</taxon>
        <taxon>Arthropoda</taxon>
        <taxon>Hexapoda</taxon>
        <taxon>Insecta</taxon>
        <taxon>Pterygota</taxon>
        <taxon>Neoptera</taxon>
        <taxon>Endopterygota</taxon>
        <taxon>Hymenoptera</taxon>
        <taxon>Apocrita</taxon>
        <taxon>Proctotrupomorpha</taxon>
        <taxon>Chalcidoidea</taxon>
        <taxon>Aphelinidae</taxon>
        <taxon>Aphelininae</taxon>
        <taxon>Eretmocerus</taxon>
    </lineage>
</organism>
<evidence type="ECO:0000313" key="2">
    <source>
        <dbReference type="Proteomes" id="UP001239111"/>
    </source>
</evidence>
<keyword evidence="2" id="KW-1185">Reference proteome</keyword>
<dbReference type="EMBL" id="CM056741">
    <property type="protein sequence ID" value="KAJ8686067.1"/>
    <property type="molecule type" value="Genomic_DNA"/>
</dbReference>
<comment type="caution">
    <text evidence="1">The sequence shown here is derived from an EMBL/GenBank/DDBJ whole genome shotgun (WGS) entry which is preliminary data.</text>
</comment>
<gene>
    <name evidence="1" type="ORF">QAD02_021861</name>
</gene>
<reference evidence="1" key="1">
    <citation type="submission" date="2023-04" db="EMBL/GenBank/DDBJ databases">
        <title>A chromosome-level genome assembly of the parasitoid wasp Eretmocerus hayati.</title>
        <authorList>
            <person name="Zhong Y."/>
            <person name="Liu S."/>
            <person name="Liu Y."/>
        </authorList>
    </citation>
    <scope>NUCLEOTIDE SEQUENCE</scope>
    <source>
        <strain evidence="1">ZJU_SS_LIU_2023</strain>
    </source>
</reference>
<name>A0ACC2PUL4_9HYME</name>
<sequence>MEVAIPAKKKKYNTIPKYYRRLDGRTFQNNGTKGVVTYFKCSNKNTSQCKGTAKLLKGQKELIAIEPHSPWCEDDGEDELIAMRQWMVEQQTNQYWEFKPLWEAACKLFPNAAVMTSLHSVYSSLSRTRLGIFPKVARNFEQFCRQIENHEFDVILNYNGEFEVSADVIEDEEENKHVAVCDKQLIKDHFGSTKKALFDGTFFSRINLSECKQLFCINVVYKAKIIIVYYCFMTSLTGPAYKAVFTHFKSIDPFVELEIGMFDFELGMRLGFRQVFPNVRITSCNVHYDRAVLAKCNKLPVEARNHPGFGEAVLDLLALAFLPPNKIQDEFDRQCAVMEPQLRAHMSPILDTYFPNYWLKVITPRGFSVYGLDTRTNNGSESNNHTLHTDLGKRPQTCIAMFRLLLMFVRIRRMIEQSRNLEQIRCLPSYRTMLVEKKLFKAWRELERPPVNLSVPEFIKAVGRLKGKRGGDVNKGIARIAEEYVDAEFAQLRTTPTDLIDPDHEVDAAMAQSAAALQNPQTPISAAAGPANTTGRNTAEQDGALVINQETDSTPTSLIGSSALCTNDGSVNLHGTQSGDSDDDFSLYLESSSNNSSHYNKTGVHDSIPPCATEITTVLAKDNDRNVIPETSESEDEEVMIERVDQRNKRPASISLESCFNDPCEFNSEEDAFSPSDMFQATSTPVCHGKTRFPRHRLRQKVVTDVMARDQNFSPAPIEQGSESVGVNKNEGVKEGE</sequence>
<accession>A0ACC2PUL4</accession>